<accession>A0A183C1N6</accession>
<evidence type="ECO:0000256" key="4">
    <source>
        <dbReference type="ARBA" id="ARBA00022737"/>
    </source>
</evidence>
<dbReference type="FunFam" id="1.10.238.10:FF:000336">
    <property type="entry name" value="HLH domain-containing protein"/>
    <property type="match status" value="1"/>
</dbReference>
<evidence type="ECO:0000313" key="14">
    <source>
        <dbReference type="WBParaSite" id="GPLIN_000678000"/>
    </source>
</evidence>
<keyword evidence="6" id="KW-0106">Calcium</keyword>
<evidence type="ECO:0000256" key="1">
    <source>
        <dbReference type="ARBA" id="ARBA00012928"/>
    </source>
</evidence>
<feature type="compositionally biased region" description="Low complexity" evidence="10">
    <location>
        <begin position="1"/>
        <end position="26"/>
    </location>
</feature>
<keyword evidence="2" id="KW-0808">Transferase</keyword>
<dbReference type="InterPro" id="IPR002048">
    <property type="entry name" value="EF_hand_dom"/>
</dbReference>
<reference evidence="14" key="3">
    <citation type="submission" date="2016-06" db="UniProtKB">
        <authorList>
            <consortium name="WormBaseParasite"/>
        </authorList>
    </citation>
    <scope>IDENTIFICATION</scope>
</reference>
<keyword evidence="5 9" id="KW-0862">Zinc</keyword>
<keyword evidence="7" id="KW-0520">NAD</keyword>
<feature type="region of interest" description="Disordered" evidence="10">
    <location>
        <begin position="1"/>
        <end position="36"/>
    </location>
</feature>
<dbReference type="PROSITE" id="PS00018">
    <property type="entry name" value="EF_HAND_1"/>
    <property type="match status" value="3"/>
</dbReference>
<dbReference type="WBParaSite" id="GPLIN_000678000">
    <property type="protein sequence ID" value="GPLIN_000678000"/>
    <property type="gene ID" value="GPLIN_000678000"/>
</dbReference>
<dbReference type="SMART" id="SM00054">
    <property type="entry name" value="EFh"/>
    <property type="match status" value="4"/>
</dbReference>
<dbReference type="PROSITE" id="PS50222">
    <property type="entry name" value="EF_HAND_2"/>
    <property type="match status" value="4"/>
</dbReference>
<evidence type="ECO:0000256" key="9">
    <source>
        <dbReference type="PROSITE-ProRule" id="PRU00236"/>
    </source>
</evidence>
<organism evidence="13 14">
    <name type="scientific">Globodera pallida</name>
    <name type="common">Potato cyst nematode worm</name>
    <name type="synonym">Heterodera pallida</name>
    <dbReference type="NCBI Taxonomy" id="36090"/>
    <lineage>
        <taxon>Eukaryota</taxon>
        <taxon>Metazoa</taxon>
        <taxon>Ecdysozoa</taxon>
        <taxon>Nematoda</taxon>
        <taxon>Chromadorea</taxon>
        <taxon>Rhabditida</taxon>
        <taxon>Tylenchina</taxon>
        <taxon>Tylenchomorpha</taxon>
        <taxon>Tylenchoidea</taxon>
        <taxon>Heteroderidae</taxon>
        <taxon>Heteroderinae</taxon>
        <taxon>Globodera</taxon>
    </lineage>
</organism>
<reference evidence="13" key="1">
    <citation type="submission" date="2013-12" db="EMBL/GenBank/DDBJ databases">
        <authorList>
            <person name="Aslett M."/>
        </authorList>
    </citation>
    <scope>NUCLEOTIDE SEQUENCE [LARGE SCALE GENOMIC DNA]</scope>
    <source>
        <strain evidence="13">Lindley</strain>
    </source>
</reference>
<dbReference type="GO" id="GO:0070403">
    <property type="term" value="F:NAD+ binding"/>
    <property type="evidence" value="ECO:0007669"/>
    <property type="project" value="InterPro"/>
</dbReference>
<dbReference type="PANTHER" id="PTHR11085">
    <property type="entry name" value="NAD-DEPENDENT PROTEIN DEACYLASE SIRTUIN-5, MITOCHONDRIAL-RELATED"/>
    <property type="match status" value="1"/>
</dbReference>
<feature type="binding site" evidence="9">
    <location>
        <position position="344"/>
    </location>
    <ligand>
        <name>Zn(2+)</name>
        <dbReference type="ChEBI" id="CHEBI:29105"/>
    </ligand>
</feature>
<evidence type="ECO:0000259" key="12">
    <source>
        <dbReference type="PROSITE" id="PS50305"/>
    </source>
</evidence>
<keyword evidence="13" id="KW-1185">Reference proteome</keyword>
<feature type="binding site" evidence="9">
    <location>
        <position position="347"/>
    </location>
    <ligand>
        <name>Zn(2+)</name>
        <dbReference type="ChEBI" id="CHEBI:29105"/>
    </ligand>
</feature>
<keyword evidence="3 9" id="KW-0479">Metal-binding</keyword>
<feature type="binding site" evidence="9">
    <location>
        <position position="378"/>
    </location>
    <ligand>
        <name>Zn(2+)</name>
        <dbReference type="ChEBI" id="CHEBI:29105"/>
    </ligand>
</feature>
<dbReference type="InterPro" id="IPR026590">
    <property type="entry name" value="Ssirtuin_cat_dom"/>
</dbReference>
<dbReference type="Gene3D" id="3.40.50.1220">
    <property type="entry name" value="TPP-binding domain"/>
    <property type="match status" value="2"/>
</dbReference>
<dbReference type="SUPFAM" id="SSF52467">
    <property type="entry name" value="DHS-like NAD/FAD-binding domain"/>
    <property type="match status" value="2"/>
</dbReference>
<dbReference type="SUPFAM" id="SSF47473">
    <property type="entry name" value="EF-hand"/>
    <property type="match status" value="1"/>
</dbReference>
<comment type="similarity">
    <text evidence="8">Belongs to the sirtuin family. Class IV subfamily.</text>
</comment>
<feature type="domain" description="EF-hand" evidence="11">
    <location>
        <begin position="189"/>
        <end position="224"/>
    </location>
</feature>
<dbReference type="PROSITE" id="PS50305">
    <property type="entry name" value="SIRTUIN"/>
    <property type="match status" value="1"/>
</dbReference>
<dbReference type="Pfam" id="PF02146">
    <property type="entry name" value="SIR2"/>
    <property type="match status" value="1"/>
</dbReference>
<dbReference type="GO" id="GO:0005509">
    <property type="term" value="F:calcium ion binding"/>
    <property type="evidence" value="ECO:0007669"/>
    <property type="project" value="InterPro"/>
</dbReference>
<dbReference type="FunFam" id="3.40.50.1220:FF:000038">
    <property type="entry name" value="NAD-dependent protein deacetylase sirtuin-6 isoform X2"/>
    <property type="match status" value="1"/>
</dbReference>
<dbReference type="AlphaFoldDB" id="A0A183C1N6"/>
<evidence type="ECO:0000313" key="13">
    <source>
        <dbReference type="Proteomes" id="UP000050741"/>
    </source>
</evidence>
<name>A0A183C1N6_GLOPA</name>
<dbReference type="GO" id="GO:0000122">
    <property type="term" value="P:negative regulation of transcription by RNA polymerase II"/>
    <property type="evidence" value="ECO:0007669"/>
    <property type="project" value="TreeGrafter"/>
</dbReference>
<dbReference type="Proteomes" id="UP000050741">
    <property type="component" value="Unassembled WGS sequence"/>
</dbReference>
<evidence type="ECO:0000256" key="3">
    <source>
        <dbReference type="ARBA" id="ARBA00022723"/>
    </source>
</evidence>
<dbReference type="GO" id="GO:0046969">
    <property type="term" value="F:histone H3K9 deacetylase activity, NAD-dependent"/>
    <property type="evidence" value="ECO:0007669"/>
    <property type="project" value="TreeGrafter"/>
</dbReference>
<feature type="region of interest" description="Disordered" evidence="10">
    <location>
        <begin position="477"/>
        <end position="508"/>
    </location>
</feature>
<dbReference type="GO" id="GO:0005634">
    <property type="term" value="C:nucleus"/>
    <property type="evidence" value="ECO:0007669"/>
    <property type="project" value="TreeGrafter"/>
</dbReference>
<feature type="domain" description="Deacetylase sirtuin-type" evidence="12">
    <location>
        <begin position="231"/>
        <end position="473"/>
    </location>
</feature>
<feature type="domain" description="EF-hand" evidence="11">
    <location>
        <begin position="153"/>
        <end position="188"/>
    </location>
</feature>
<dbReference type="Pfam" id="PF13499">
    <property type="entry name" value="EF-hand_7"/>
    <property type="match status" value="1"/>
</dbReference>
<dbReference type="Gene3D" id="1.10.238.10">
    <property type="entry name" value="EF-hand"/>
    <property type="match status" value="2"/>
</dbReference>
<evidence type="ECO:0000256" key="8">
    <source>
        <dbReference type="ARBA" id="ARBA00038170"/>
    </source>
</evidence>
<feature type="domain" description="EF-hand" evidence="11">
    <location>
        <begin position="79"/>
        <end position="114"/>
    </location>
</feature>
<evidence type="ECO:0000256" key="10">
    <source>
        <dbReference type="SAM" id="MobiDB-lite"/>
    </source>
</evidence>
<evidence type="ECO:0000256" key="7">
    <source>
        <dbReference type="ARBA" id="ARBA00023027"/>
    </source>
</evidence>
<feature type="domain" description="EF-hand" evidence="11">
    <location>
        <begin position="115"/>
        <end position="150"/>
    </location>
</feature>
<keyword evidence="4" id="KW-0677">Repeat</keyword>
<dbReference type="InterPro" id="IPR050134">
    <property type="entry name" value="NAD-dep_sirtuin_deacylases"/>
</dbReference>
<evidence type="ECO:0000256" key="2">
    <source>
        <dbReference type="ARBA" id="ARBA00022679"/>
    </source>
</evidence>
<evidence type="ECO:0000256" key="5">
    <source>
        <dbReference type="ARBA" id="ARBA00022833"/>
    </source>
</evidence>
<evidence type="ECO:0000256" key="6">
    <source>
        <dbReference type="ARBA" id="ARBA00022837"/>
    </source>
</evidence>
<reference evidence="13" key="2">
    <citation type="submission" date="2014-05" db="EMBL/GenBank/DDBJ databases">
        <title>The genome and life-stage specific transcriptomes of Globodera pallida elucidate key aspects of plant parasitism by a cyst nematode.</title>
        <authorList>
            <person name="Cotton J.A."/>
            <person name="Lilley C.J."/>
            <person name="Jones L.M."/>
            <person name="Kikuchi T."/>
            <person name="Reid A.J."/>
            <person name="Thorpe P."/>
            <person name="Tsai I.J."/>
            <person name="Beasley H."/>
            <person name="Blok V."/>
            <person name="Cock P.J.A."/>
            <person name="Van den Akker S.E."/>
            <person name="Holroyd N."/>
            <person name="Hunt M."/>
            <person name="Mantelin S."/>
            <person name="Naghra H."/>
            <person name="Pain A."/>
            <person name="Palomares-Rius J.E."/>
            <person name="Zarowiecki M."/>
            <person name="Berriman M."/>
            <person name="Jones J.T."/>
            <person name="Urwin P.E."/>
        </authorList>
    </citation>
    <scope>NUCLEOTIDE SEQUENCE [LARGE SCALE GENOMIC DNA]</scope>
    <source>
        <strain evidence="13">Lindley</strain>
    </source>
</reference>
<proteinExistence type="inferred from homology"/>
<sequence length="651" mass="72008">MSSSSRRPSNSRNKSGTGGTTSLHLLGMGGTMAPSGSSGRGALFVGSFRSKFTTAASELNSEDGSNIPLITKLDKYTTDELKEYRQVFNMFDADRSGAIGLDELENAITNLGMDPKQTDVEMLMREADKRGNHQIDFDEFCEVMKATSEKTQSWNEVTKECFSVFDRSESGLIARKDFEFVLRELGDIQNGRLIEELFMEYDVDSDGFIDFDEFSFLVRNYLTDDDKLDSDETLENKCVTLAEMLKASSFCVVFTGAGISTAAGIPDFRGPNGVWTLEGQSREARSVRFECARPTFSHFALNALERRAIVKYLITQNVDSLHAVAGFPLDRMAELHGNVFMERCERCRRKFFRPTPVASIGLKPTGRSCDSLRQRGKCRGKLRDTTLDWEDALPEPEFKTSWEYARRADLVLCLGTTLQIKPVGDMPLLCLKNGGKLVTINLQRTKHEHKANLVVNGRLDDVFARLMPLLGIDDVPQREGANAKESSTSAPKGTKRRREAEEETDKNSAAFVEGARADLVLCLGTTLQIKPVGDMPLLCLKNGGKLVTINLQRTKHEHKANLVVNGRLDDVFARLMPLLGIDDVPQREVTASGGAQIIVWNSLNPLEHFGEGANAKGSSPSAPRGTKRRREAEEETDKNSAAFVEGASKGV</sequence>
<evidence type="ECO:0000259" key="11">
    <source>
        <dbReference type="PROSITE" id="PS50222"/>
    </source>
</evidence>
<dbReference type="InterPro" id="IPR029035">
    <property type="entry name" value="DHS-like_NAD/FAD-binding_dom"/>
</dbReference>
<protein>
    <recommendedName>
        <fullName evidence="1">protein acetyllysine N-acetyltransferase</fullName>
        <ecNumber evidence="1">2.3.1.286</ecNumber>
    </recommendedName>
</protein>
<dbReference type="EC" id="2.3.1.286" evidence="1"/>
<dbReference type="Gene3D" id="2.20.28.200">
    <property type="match status" value="1"/>
</dbReference>
<feature type="region of interest" description="Disordered" evidence="10">
    <location>
        <begin position="610"/>
        <end position="651"/>
    </location>
</feature>
<dbReference type="InterPro" id="IPR003000">
    <property type="entry name" value="Sirtuin"/>
</dbReference>
<dbReference type="Pfam" id="PF00036">
    <property type="entry name" value="EF-hand_1"/>
    <property type="match status" value="1"/>
</dbReference>
<feature type="active site" description="Proton acceptor" evidence="9">
    <location>
        <position position="336"/>
    </location>
</feature>
<dbReference type="PANTHER" id="PTHR11085:SF12">
    <property type="entry name" value="NAD-DEPENDENT PROTEIN DEACYLASE SIRTUIN-6"/>
    <property type="match status" value="1"/>
</dbReference>
<dbReference type="InterPro" id="IPR011992">
    <property type="entry name" value="EF-hand-dom_pair"/>
</dbReference>
<dbReference type="GO" id="GO:0003714">
    <property type="term" value="F:transcription corepressor activity"/>
    <property type="evidence" value="ECO:0007669"/>
    <property type="project" value="TreeGrafter"/>
</dbReference>
<feature type="binding site" evidence="9">
    <location>
        <position position="369"/>
    </location>
    <ligand>
        <name>Zn(2+)</name>
        <dbReference type="ChEBI" id="CHEBI:29105"/>
    </ligand>
</feature>
<dbReference type="InterPro" id="IPR018247">
    <property type="entry name" value="EF_Hand_1_Ca_BS"/>
</dbReference>